<proteinExistence type="predicted"/>
<feature type="compositionally biased region" description="Basic and acidic residues" evidence="2">
    <location>
        <begin position="415"/>
        <end position="428"/>
    </location>
</feature>
<evidence type="ECO:0000256" key="2">
    <source>
        <dbReference type="SAM" id="MobiDB-lite"/>
    </source>
</evidence>
<dbReference type="PANTHER" id="PTHR47073">
    <property type="entry name" value="PROTEIN ANTI-SILENCING 1"/>
    <property type="match status" value="1"/>
</dbReference>
<feature type="compositionally biased region" description="Low complexity" evidence="2">
    <location>
        <begin position="484"/>
        <end position="497"/>
    </location>
</feature>
<evidence type="ECO:0000313" key="5">
    <source>
        <dbReference type="EMBL" id="RZC49881.1"/>
    </source>
</evidence>
<feature type="compositionally biased region" description="Basic and acidic residues" evidence="2">
    <location>
        <begin position="363"/>
        <end position="377"/>
    </location>
</feature>
<dbReference type="PROSITE" id="PS51038">
    <property type="entry name" value="BAH"/>
    <property type="match status" value="1"/>
</dbReference>
<feature type="compositionally biased region" description="Basic and acidic residues" evidence="2">
    <location>
        <begin position="795"/>
        <end position="823"/>
    </location>
</feature>
<feature type="compositionally biased region" description="Polar residues" evidence="2">
    <location>
        <begin position="590"/>
        <end position="600"/>
    </location>
</feature>
<name>A0A4Y7IQ88_PAPSO</name>
<dbReference type="PROSITE" id="PS50102">
    <property type="entry name" value="RRM"/>
    <property type="match status" value="1"/>
</dbReference>
<evidence type="ECO:0000313" key="6">
    <source>
        <dbReference type="Proteomes" id="UP000316621"/>
    </source>
</evidence>
<evidence type="ECO:0000259" key="4">
    <source>
        <dbReference type="PROSITE" id="PS51038"/>
    </source>
</evidence>
<sequence>MSISEVEEGEIVEGDELDFQWGNLKEKTQDDIQLYESFTLDGVEYCLYDCVYMQHEDESSVENHIGKIVKIMDHPDNQKEVKIVWFFRPRQVQKWLREREVSCLVHELFLASGEGLGVANINPVDRAKLRDSGKFVSGFRGCHKLSIIRIKTAEAILSCKEAIVGKCCVVCISKDRRNPQPSIEERRNAEFVFSRTFDVQQCTFSHKLDNIISGIKGAHSYRVLNAEWRSRTERCRSREPKSSGSEKDNLKAPIVQGGEDAKLKSKGELHHSGSLRSTSFEETPASLGDSAKRSLDGELKGNAMLVRKPKGGEDAELKPKGKLYHSGSLRSTSFEDTASLGDSDKRSPDGEFKGNAMLVSKPKGGEDKLKPKGELHRSSSLRSTSVEETASLGDTASHSLDGEFKGNAMLVQKPKGGEDPKLKSKGELYRSSSMRSTSVEETASLGDSAKRSPDGEFKGNAMLVSEPKGGEDAKLKPKGELHRSSSVQSTSVEETASLGDSDKRSPDGEFKGNAMLVSKPKGGEDAKLKPKGELHRSSSLRSTSVEETASLGDSDKLSLDGEFNSNAVLVRKPKGGDKAKLKSIGELYHSSSLRSTSVEETASLGDSAKRSLDGDFNGNAMLVQKPKGGEDAKLKPKGELHRSSSLRSTSVEETASLGDTASRSLDGEFKGNAMLVQKSKIRCKDAGMSSGIHVSHDRKIDRGTSFRLSQRKTVKLAGFHVSHDRTFDRGTSSSVSLTKTGDLERKEFAPKPAGEKGRKDVQVIVRKGPTKIVVRRAAPDLAHQKRRNTQTQYSRFREPGKDSVRHDRTTNDKKLHLNERREGATGLVRQHNLTSRTLNRNDKRSLLSYKEAPEASQRKKIKSVIHTVEAQRNVDRSKWFNFKQLPSEEEVEPVDRAYSEGTLVRLQNLDPSYSAAEIEEIIMTYLNVRCIAKVLPQCTFSSPHNGQAFLIFGTEEKAEAVIKQLRERYLMLPNGRPLTAHRGAPRVFPETSAKFFGHITLDRYRHRGGKTGFQKRAVSTSHCAQSNTVEYELALDWILLQRQSKATRKALFELHGKELDALKAELKNQPA</sequence>
<feature type="compositionally biased region" description="Basic and acidic residues" evidence="2">
    <location>
        <begin position="468"/>
        <end position="483"/>
    </location>
</feature>
<feature type="compositionally biased region" description="Basic and acidic residues" evidence="2">
    <location>
        <begin position="500"/>
        <end position="510"/>
    </location>
</feature>
<dbReference type="SUPFAM" id="SSF54928">
    <property type="entry name" value="RNA-binding domain, RBD"/>
    <property type="match status" value="1"/>
</dbReference>
<feature type="compositionally biased region" description="Basic and acidic residues" evidence="2">
    <location>
        <begin position="232"/>
        <end position="250"/>
    </location>
</feature>
<dbReference type="InterPro" id="IPR000504">
    <property type="entry name" value="RRM_dom"/>
</dbReference>
<feature type="region of interest" description="Disordered" evidence="2">
    <location>
        <begin position="728"/>
        <end position="761"/>
    </location>
</feature>
<keyword evidence="1" id="KW-0694">RNA-binding</keyword>
<dbReference type="InterPro" id="IPR035979">
    <property type="entry name" value="RBD_domain_sf"/>
</dbReference>
<protein>
    <recommendedName>
        <fullName evidence="7">BAH domain-containing protein</fullName>
    </recommendedName>
</protein>
<dbReference type="Gene3D" id="2.30.30.490">
    <property type="match status" value="1"/>
</dbReference>
<feature type="domain" description="BAH" evidence="4">
    <location>
        <begin position="43"/>
        <end position="208"/>
    </location>
</feature>
<reference evidence="5 6" key="1">
    <citation type="journal article" date="2018" name="Science">
        <title>The opium poppy genome and morphinan production.</title>
        <authorList>
            <person name="Guo L."/>
            <person name="Winzer T."/>
            <person name="Yang X."/>
            <person name="Li Y."/>
            <person name="Ning Z."/>
            <person name="He Z."/>
            <person name="Teodor R."/>
            <person name="Lu Y."/>
            <person name="Bowser T.A."/>
            <person name="Graham I.A."/>
            <person name="Ye K."/>
        </authorList>
    </citation>
    <scope>NUCLEOTIDE SEQUENCE [LARGE SCALE GENOMIC DNA]</scope>
    <source>
        <strain evidence="6">cv. HN1</strain>
        <tissue evidence="5">Leaves</tissue>
    </source>
</reference>
<organism evidence="5 6">
    <name type="scientific">Papaver somniferum</name>
    <name type="common">Opium poppy</name>
    <dbReference type="NCBI Taxonomy" id="3469"/>
    <lineage>
        <taxon>Eukaryota</taxon>
        <taxon>Viridiplantae</taxon>
        <taxon>Streptophyta</taxon>
        <taxon>Embryophyta</taxon>
        <taxon>Tracheophyta</taxon>
        <taxon>Spermatophyta</taxon>
        <taxon>Magnoliopsida</taxon>
        <taxon>Ranunculales</taxon>
        <taxon>Papaveraceae</taxon>
        <taxon>Papaveroideae</taxon>
        <taxon>Papaver</taxon>
    </lineage>
</organism>
<feature type="compositionally biased region" description="Polar residues" evidence="2">
    <location>
        <begin position="643"/>
        <end position="663"/>
    </location>
</feature>
<feature type="compositionally biased region" description="Polar residues" evidence="2">
    <location>
        <begin position="537"/>
        <end position="547"/>
    </location>
</feature>
<feature type="region of interest" description="Disordered" evidence="2">
    <location>
        <begin position="775"/>
        <end position="830"/>
    </location>
</feature>
<feature type="compositionally biased region" description="Basic and acidic residues" evidence="2">
    <location>
        <begin position="342"/>
        <end position="352"/>
    </location>
</feature>
<evidence type="ECO:0000259" key="3">
    <source>
        <dbReference type="PROSITE" id="PS50102"/>
    </source>
</evidence>
<feature type="compositionally biased region" description="Basic and acidic residues" evidence="2">
    <location>
        <begin position="741"/>
        <end position="761"/>
    </location>
</feature>
<dbReference type="GO" id="GO:0003723">
    <property type="term" value="F:RNA binding"/>
    <property type="evidence" value="ECO:0007669"/>
    <property type="project" value="UniProtKB-UniRule"/>
</dbReference>
<dbReference type="STRING" id="3469.A0A4Y7IQ88"/>
<dbReference type="Gene3D" id="3.30.70.330">
    <property type="match status" value="1"/>
</dbReference>
<dbReference type="Gramene" id="RZC49881">
    <property type="protein sequence ID" value="RZC49881"/>
    <property type="gene ID" value="C5167_018315"/>
</dbReference>
<feature type="compositionally biased region" description="Polar residues" evidence="2">
    <location>
        <begin position="430"/>
        <end position="441"/>
    </location>
</feature>
<keyword evidence="6" id="KW-1185">Reference proteome</keyword>
<dbReference type="InterPro" id="IPR043151">
    <property type="entry name" value="BAH_sf"/>
</dbReference>
<dbReference type="GO" id="GO:0003682">
    <property type="term" value="F:chromatin binding"/>
    <property type="evidence" value="ECO:0007669"/>
    <property type="project" value="InterPro"/>
</dbReference>
<feature type="compositionally biased region" description="Basic and acidic residues" evidence="2">
    <location>
        <begin position="259"/>
        <end position="271"/>
    </location>
</feature>
<dbReference type="PANTHER" id="PTHR47073:SF2">
    <property type="entry name" value="PROTEIN ANTI-SILENCING 1"/>
    <property type="match status" value="1"/>
</dbReference>
<dbReference type="Proteomes" id="UP000316621">
    <property type="component" value="Chromosome 2"/>
</dbReference>
<dbReference type="InterPro" id="IPR012677">
    <property type="entry name" value="Nucleotide-bd_a/b_plait_sf"/>
</dbReference>
<feature type="compositionally biased region" description="Polar residues" evidence="2">
    <location>
        <begin position="378"/>
        <end position="398"/>
    </location>
</feature>
<feature type="compositionally biased region" description="Basic and acidic residues" evidence="2">
    <location>
        <begin position="448"/>
        <end position="457"/>
    </location>
</feature>
<accession>A0A4Y7IQ88</accession>
<gene>
    <name evidence="5" type="ORF">C5167_018315</name>
</gene>
<feature type="compositionally biased region" description="Polar residues" evidence="2">
    <location>
        <begin position="729"/>
        <end position="739"/>
    </location>
</feature>
<dbReference type="AlphaFoldDB" id="A0A4Y7IQ88"/>
<evidence type="ECO:0008006" key="7">
    <source>
        <dbReference type="Google" id="ProtNLM"/>
    </source>
</evidence>
<feature type="domain" description="RRM" evidence="3">
    <location>
        <begin position="902"/>
        <end position="985"/>
    </location>
</feature>
<dbReference type="EMBL" id="CM010716">
    <property type="protein sequence ID" value="RZC49881.1"/>
    <property type="molecule type" value="Genomic_DNA"/>
</dbReference>
<feature type="compositionally biased region" description="Basic and acidic residues" evidence="2">
    <location>
        <begin position="521"/>
        <end position="536"/>
    </location>
</feature>
<feature type="compositionally biased region" description="Basic and acidic residues" evidence="2">
    <location>
        <begin position="627"/>
        <end position="642"/>
    </location>
</feature>
<feature type="region of interest" description="Disordered" evidence="2">
    <location>
        <begin position="232"/>
        <end position="563"/>
    </location>
</feature>
<evidence type="ECO:0000256" key="1">
    <source>
        <dbReference type="PROSITE-ProRule" id="PRU00176"/>
    </source>
</evidence>
<feature type="region of interest" description="Disordered" evidence="2">
    <location>
        <begin position="590"/>
        <end position="664"/>
    </location>
</feature>
<feature type="compositionally biased region" description="Basic and acidic residues" evidence="2">
    <location>
        <begin position="310"/>
        <end position="319"/>
    </location>
</feature>
<feature type="compositionally biased region" description="Basic and acidic residues" evidence="2">
    <location>
        <begin position="290"/>
        <end position="299"/>
    </location>
</feature>
<dbReference type="InterPro" id="IPR001025">
    <property type="entry name" value="BAH_dom"/>
</dbReference>
<dbReference type="FunFam" id="2.30.30.490:FF:000017">
    <property type="entry name" value="Bromo-adjacent homology (BAH) domain-containing protein"/>
    <property type="match status" value="1"/>
</dbReference>